<evidence type="ECO:0000256" key="1">
    <source>
        <dbReference type="ARBA" id="ARBA00022729"/>
    </source>
</evidence>
<dbReference type="OrthoDB" id="5431130at2"/>
<dbReference type="STRING" id="76936.BN2458_PEG2043"/>
<evidence type="ECO:0000313" key="3">
    <source>
        <dbReference type="EMBL" id="CUU40926.1"/>
    </source>
</evidence>
<name>A0A099UGB8_9HELI</name>
<evidence type="ECO:0000313" key="4">
    <source>
        <dbReference type="EMBL" id="TLD78911.1"/>
    </source>
</evidence>
<reference evidence="6" key="2">
    <citation type="submission" date="2015-11" db="EMBL/GenBank/DDBJ databases">
        <authorList>
            <person name="Anvar S.Y."/>
        </authorList>
    </citation>
    <scope>NUCLEOTIDE SEQUENCE [LARGE SCALE GENOMIC DNA]</scope>
</reference>
<dbReference type="PANTHER" id="PTHR35936">
    <property type="entry name" value="MEMBRANE-BOUND LYTIC MUREIN TRANSGLYCOSYLASE F"/>
    <property type="match status" value="1"/>
</dbReference>
<reference evidence="3" key="3">
    <citation type="submission" date="2015-11" db="EMBL/GenBank/DDBJ databases">
        <authorList>
            <person name="Zhang Y."/>
            <person name="Guo Z."/>
        </authorList>
    </citation>
    <scope>NUCLEOTIDE SEQUENCE</scope>
    <source>
        <strain evidence="3">1</strain>
    </source>
</reference>
<dbReference type="Proteomes" id="UP000064525">
    <property type="component" value="Chromosome I"/>
</dbReference>
<dbReference type="SMART" id="SM00062">
    <property type="entry name" value="PBPb"/>
    <property type="match status" value="1"/>
</dbReference>
<dbReference type="PATRIC" id="fig|76936.10.peg.1993"/>
<proteinExistence type="predicted"/>
<evidence type="ECO:0000313" key="5">
    <source>
        <dbReference type="Proteomes" id="UP000029925"/>
    </source>
</evidence>
<dbReference type="InterPro" id="IPR001638">
    <property type="entry name" value="Solute-binding_3/MltF_N"/>
</dbReference>
<keyword evidence="1" id="KW-0732">Signal</keyword>
<feature type="domain" description="Solute-binding protein family 3/N-terminal" evidence="2">
    <location>
        <begin position="18"/>
        <end position="244"/>
    </location>
</feature>
<evidence type="ECO:0000313" key="6">
    <source>
        <dbReference type="Proteomes" id="UP000064525"/>
    </source>
</evidence>
<dbReference type="EMBL" id="JRPF02000003">
    <property type="protein sequence ID" value="TLD78911.1"/>
    <property type="molecule type" value="Genomic_DNA"/>
</dbReference>
<evidence type="ECO:0000259" key="2">
    <source>
        <dbReference type="SMART" id="SM00062"/>
    </source>
</evidence>
<dbReference type="GeneID" id="78152148"/>
<keyword evidence="5" id="KW-1185">Reference proteome</keyword>
<accession>A0A099UGB8</accession>
<dbReference type="RefSeq" id="WP_034325402.1">
    <property type="nucleotide sequence ID" value="NZ_CAJTQN010000001.1"/>
</dbReference>
<dbReference type="EMBL" id="LN907858">
    <property type="protein sequence ID" value="CUU40926.1"/>
    <property type="molecule type" value="Genomic_DNA"/>
</dbReference>
<organism evidence="3 6">
    <name type="scientific">Helicobacter typhlonius</name>
    <dbReference type="NCBI Taxonomy" id="76936"/>
    <lineage>
        <taxon>Bacteria</taxon>
        <taxon>Pseudomonadati</taxon>
        <taxon>Campylobacterota</taxon>
        <taxon>Epsilonproteobacteria</taxon>
        <taxon>Campylobacterales</taxon>
        <taxon>Helicobacteraceae</taxon>
        <taxon>Helicobacter</taxon>
    </lineage>
</organism>
<protein>
    <submittedName>
        <fullName evidence="4">Amino acid ABC transporter substrate-binding protein</fullName>
    </submittedName>
    <submittedName>
        <fullName evidence="3">Amino acid ABC transporter, periplasmic amino acid-binding portion</fullName>
    </submittedName>
</protein>
<gene>
    <name evidence="3" type="ORF">BN2458_PEG2043</name>
    <name evidence="4" type="ORF">LS75_003955</name>
</gene>
<dbReference type="AlphaFoldDB" id="A0A099UGB8"/>
<dbReference type="Pfam" id="PF00497">
    <property type="entry name" value="SBP_bac_3"/>
    <property type="match status" value="1"/>
</dbReference>
<dbReference type="SUPFAM" id="SSF53850">
    <property type="entry name" value="Periplasmic binding protein-like II"/>
    <property type="match status" value="1"/>
</dbReference>
<dbReference type="Proteomes" id="UP000029925">
    <property type="component" value="Unassembled WGS sequence"/>
</dbReference>
<reference evidence="4 5" key="1">
    <citation type="journal article" date="2014" name="Genome Announc.">
        <title>Draft genome sequences of eight enterohepatic helicobacter species isolated from both laboratory and wild rodents.</title>
        <authorList>
            <person name="Sheh A."/>
            <person name="Shen Z."/>
            <person name="Fox J.G."/>
        </authorList>
    </citation>
    <scope>NUCLEOTIDE SEQUENCE [LARGE SCALE GENOMIC DNA]</scope>
    <source>
        <strain evidence="4 5">MIT 98-6810</strain>
    </source>
</reference>
<dbReference type="KEGG" id="hty:BN2458_PEG2043"/>
<sequence>MRIVTLLLLAFSLSFSLELRVGSENAYKPFAYLNEKGEPSGFDNDVMRAISTYVEDSKLEFSPLNWNALFSALDAKKIDIIANQITKTKEREEKYIFSKNPYFYDVSTLISLKNTPISDIKELKGAKIGVTIGSNHAKNLEEYLANHKDLEIQIVYYKTSSTLVADLKNKRIHAMVNNPIAAQDYAKAQKITITPAKFYFEKVPVYLIYRKDSAKLAKIIDKAMEKAVKNGKIATLQAQYFGEEYFQILKADSEL</sequence>
<dbReference type="PANTHER" id="PTHR35936:SF19">
    <property type="entry name" value="AMINO-ACID-BINDING PROTEIN YXEM-RELATED"/>
    <property type="match status" value="1"/>
</dbReference>
<dbReference type="Gene3D" id="3.40.190.10">
    <property type="entry name" value="Periplasmic binding protein-like II"/>
    <property type="match status" value="2"/>
</dbReference>